<evidence type="ECO:0000313" key="3">
    <source>
        <dbReference type="Proteomes" id="UP001379945"/>
    </source>
</evidence>
<dbReference type="RefSeq" id="WP_341397013.1">
    <property type="nucleotide sequence ID" value="NZ_JBBUTI010000001.1"/>
</dbReference>
<protein>
    <submittedName>
        <fullName evidence="2">Cupin domain-containing protein</fullName>
    </submittedName>
</protein>
<gene>
    <name evidence="2" type="ORF">AACH00_00680</name>
</gene>
<dbReference type="Gene3D" id="2.60.120.10">
    <property type="entry name" value="Jelly Rolls"/>
    <property type="match status" value="1"/>
</dbReference>
<dbReference type="EMBL" id="JBBUTI010000001">
    <property type="protein sequence ID" value="MEK8044854.1"/>
    <property type="molecule type" value="Genomic_DNA"/>
</dbReference>
<dbReference type="PANTHER" id="PTHR40943">
    <property type="entry name" value="CYTOPLASMIC PROTEIN-RELATED"/>
    <property type="match status" value="1"/>
</dbReference>
<dbReference type="PANTHER" id="PTHR40943:SF1">
    <property type="entry name" value="CYTOPLASMIC PROTEIN"/>
    <property type="match status" value="1"/>
</dbReference>
<evidence type="ECO:0000313" key="2">
    <source>
        <dbReference type="EMBL" id="MEK8044854.1"/>
    </source>
</evidence>
<keyword evidence="3" id="KW-1185">Reference proteome</keyword>
<reference evidence="2 3" key="1">
    <citation type="submission" date="2024-04" db="EMBL/GenBank/DDBJ databases">
        <title>Novel species of the genus Ideonella isolated from streams.</title>
        <authorList>
            <person name="Lu H."/>
        </authorList>
    </citation>
    <scope>NUCLEOTIDE SEQUENCE [LARGE SCALE GENOMIC DNA]</scope>
    <source>
        <strain evidence="2 3">LYT19W</strain>
    </source>
</reference>
<comment type="caution">
    <text evidence="2">The sequence shown here is derived from an EMBL/GenBank/DDBJ whole genome shotgun (WGS) entry which is preliminary data.</text>
</comment>
<accession>A0ABU9C2G4</accession>
<dbReference type="InterPro" id="IPR014710">
    <property type="entry name" value="RmlC-like_jellyroll"/>
</dbReference>
<dbReference type="InterPro" id="IPR011051">
    <property type="entry name" value="RmlC_Cupin_sf"/>
</dbReference>
<dbReference type="Pfam" id="PF05899">
    <property type="entry name" value="Cupin_3"/>
    <property type="match status" value="1"/>
</dbReference>
<sequence length="118" mass="13110">MSEIVVFDQPATPPVIDQPREERREVGVPDRLTWSLYESGPEGLAAGIWECGPGRWRIAFGPREHEYFVVLSGRARIHSASGAVTDIGPGQAVIIPANFQGSFEVLERVRKHFVVVEQ</sequence>
<evidence type="ECO:0000259" key="1">
    <source>
        <dbReference type="Pfam" id="PF05899"/>
    </source>
</evidence>
<dbReference type="Proteomes" id="UP001379945">
    <property type="component" value="Unassembled WGS sequence"/>
</dbReference>
<dbReference type="SUPFAM" id="SSF51182">
    <property type="entry name" value="RmlC-like cupins"/>
    <property type="match status" value="1"/>
</dbReference>
<dbReference type="InterPro" id="IPR008579">
    <property type="entry name" value="UGlyAH_Cupin_dom"/>
</dbReference>
<proteinExistence type="predicted"/>
<name>A0ABU9C2G4_9BURK</name>
<feature type="domain" description="(S)-ureidoglycine aminohydrolase cupin" evidence="1">
    <location>
        <begin position="45"/>
        <end position="113"/>
    </location>
</feature>
<organism evidence="2 3">
    <name type="scientific">Ideonella margarita</name>
    <dbReference type="NCBI Taxonomy" id="2984191"/>
    <lineage>
        <taxon>Bacteria</taxon>
        <taxon>Pseudomonadati</taxon>
        <taxon>Pseudomonadota</taxon>
        <taxon>Betaproteobacteria</taxon>
        <taxon>Burkholderiales</taxon>
        <taxon>Sphaerotilaceae</taxon>
        <taxon>Ideonella</taxon>
    </lineage>
</organism>